<dbReference type="EMBL" id="LBTF01000039">
    <property type="protein sequence ID" value="KKQ34706.1"/>
    <property type="molecule type" value="Genomic_DNA"/>
</dbReference>
<dbReference type="AlphaFoldDB" id="A0A0G0K248"/>
<sequence length="277" mass="31438">MKNTFKITGGTVPGTDHTMPGEPSWKNNQDAFHLEQNDLMTLGLIADGCSNGEHSEVGSKIAIRLLGQSISRLLPRYLERLNEQKGDIEYDFFERVREDLLANIRVLANQMGESLSKIISEYFLFTIVGALITKEQTYFFSLGDGYIVKNGEVERLGPFPNNMPPYLSYSFFDNTSIQFKVRFIETEKIESILLASDGAEYLIKSEGLKNPNGMWTIKPLSDFWTDDVFIKKNDAIRGRLALYNKEHPSLDSNGVPWIKRGPLKDDTTIIVIRKIKC</sequence>
<evidence type="ECO:0000259" key="2">
    <source>
        <dbReference type="Pfam" id="PF13672"/>
    </source>
</evidence>
<evidence type="ECO:0000313" key="3">
    <source>
        <dbReference type="EMBL" id="KKQ34706.1"/>
    </source>
</evidence>
<gene>
    <name evidence="3" type="ORF">US50_C0039G0002</name>
</gene>
<organism evidence="3 4">
    <name type="scientific">Candidatus Nomurabacteria bacterium GW2011_GWB1_37_5</name>
    <dbReference type="NCBI Taxonomy" id="1618742"/>
    <lineage>
        <taxon>Bacteria</taxon>
        <taxon>Candidatus Nomuraibacteriota</taxon>
    </lineage>
</organism>
<feature type="region of interest" description="Disordered" evidence="1">
    <location>
        <begin position="1"/>
        <end position="22"/>
    </location>
</feature>
<dbReference type="Pfam" id="PF13672">
    <property type="entry name" value="PP2C_2"/>
    <property type="match status" value="1"/>
</dbReference>
<proteinExistence type="predicted"/>
<name>A0A0G0K248_9BACT</name>
<dbReference type="SUPFAM" id="SSF81606">
    <property type="entry name" value="PP2C-like"/>
    <property type="match status" value="1"/>
</dbReference>
<comment type="caution">
    <text evidence="3">The sequence shown here is derived from an EMBL/GenBank/DDBJ whole genome shotgun (WGS) entry which is preliminary data.</text>
</comment>
<evidence type="ECO:0000313" key="4">
    <source>
        <dbReference type="Proteomes" id="UP000033876"/>
    </source>
</evidence>
<dbReference type="Proteomes" id="UP000033876">
    <property type="component" value="Unassembled WGS sequence"/>
</dbReference>
<dbReference type="InterPro" id="IPR001932">
    <property type="entry name" value="PPM-type_phosphatase-like_dom"/>
</dbReference>
<reference evidence="3 4" key="1">
    <citation type="journal article" date="2015" name="Nature">
        <title>rRNA introns, odd ribosomes, and small enigmatic genomes across a large radiation of phyla.</title>
        <authorList>
            <person name="Brown C.T."/>
            <person name="Hug L.A."/>
            <person name="Thomas B.C."/>
            <person name="Sharon I."/>
            <person name="Castelle C.J."/>
            <person name="Singh A."/>
            <person name="Wilkins M.J."/>
            <person name="Williams K.H."/>
            <person name="Banfield J.F."/>
        </authorList>
    </citation>
    <scope>NUCLEOTIDE SEQUENCE [LARGE SCALE GENOMIC DNA]</scope>
</reference>
<dbReference type="InterPro" id="IPR036457">
    <property type="entry name" value="PPM-type-like_dom_sf"/>
</dbReference>
<feature type="domain" description="PPM-type phosphatase" evidence="2">
    <location>
        <begin position="27"/>
        <end position="212"/>
    </location>
</feature>
<evidence type="ECO:0000256" key="1">
    <source>
        <dbReference type="SAM" id="MobiDB-lite"/>
    </source>
</evidence>
<protein>
    <recommendedName>
        <fullName evidence="2">PPM-type phosphatase domain-containing protein</fullName>
    </recommendedName>
</protein>
<accession>A0A0G0K248</accession>
<dbReference type="Gene3D" id="3.60.40.10">
    <property type="entry name" value="PPM-type phosphatase domain"/>
    <property type="match status" value="1"/>
</dbReference>